<dbReference type="InterPro" id="IPR051161">
    <property type="entry name" value="Mannose-6P_isomerase_type2"/>
</dbReference>
<dbReference type="GO" id="GO:0005976">
    <property type="term" value="P:polysaccharide metabolic process"/>
    <property type="evidence" value="ECO:0007669"/>
    <property type="project" value="InterPro"/>
</dbReference>
<protein>
    <submittedName>
        <fullName evidence="2">Cupin domain-containing protein</fullName>
    </submittedName>
</protein>
<sequence>MNKSSSETRPWGSYFILEESETFKVKRIEVKPGARLSYQYHFKREENWTVVGGQAKVTLDGTVHTLNVGESIFIPTEAKHRIANEGSELLVFIEVQTGSYFGEDDIVRIEDDFNRV</sequence>
<dbReference type="InterPro" id="IPR011051">
    <property type="entry name" value="RmlC_Cupin_sf"/>
</dbReference>
<evidence type="ECO:0000259" key="1">
    <source>
        <dbReference type="Pfam" id="PF01050"/>
    </source>
</evidence>
<organism evidence="2 3">
    <name type="scientific">Phaeocystidibacter luteus</name>
    <dbReference type="NCBI Taxonomy" id="911197"/>
    <lineage>
        <taxon>Bacteria</taxon>
        <taxon>Pseudomonadati</taxon>
        <taxon>Bacteroidota</taxon>
        <taxon>Flavobacteriia</taxon>
        <taxon>Flavobacteriales</taxon>
        <taxon>Phaeocystidibacteraceae</taxon>
        <taxon>Phaeocystidibacter</taxon>
    </lineage>
</organism>
<evidence type="ECO:0000313" key="3">
    <source>
        <dbReference type="Proteomes" id="UP000468650"/>
    </source>
</evidence>
<dbReference type="Proteomes" id="UP000468650">
    <property type="component" value="Unassembled WGS sequence"/>
</dbReference>
<evidence type="ECO:0000313" key="2">
    <source>
        <dbReference type="EMBL" id="KAB2814314.1"/>
    </source>
</evidence>
<dbReference type="AlphaFoldDB" id="A0A6N6RJN3"/>
<dbReference type="PANTHER" id="PTHR46390">
    <property type="entry name" value="MANNOSE-1-PHOSPHATE GUANYLYLTRANSFERASE"/>
    <property type="match status" value="1"/>
</dbReference>
<accession>A0A6N6RJN3</accession>
<feature type="domain" description="Mannose-6-phosphate isomerase type II C-terminal" evidence="1">
    <location>
        <begin position="8"/>
        <end position="111"/>
    </location>
</feature>
<dbReference type="PANTHER" id="PTHR46390:SF1">
    <property type="entry name" value="MANNOSE-1-PHOSPHATE GUANYLYLTRANSFERASE"/>
    <property type="match status" value="1"/>
</dbReference>
<name>A0A6N6RJN3_9FLAO</name>
<comment type="caution">
    <text evidence="2">The sequence shown here is derived from an EMBL/GenBank/DDBJ whole genome shotgun (WGS) entry which is preliminary data.</text>
</comment>
<gene>
    <name evidence="2" type="ORF">F8C67_00865</name>
</gene>
<dbReference type="Pfam" id="PF01050">
    <property type="entry name" value="MannoseP_isomer"/>
    <property type="match status" value="1"/>
</dbReference>
<dbReference type="CDD" id="cd02213">
    <property type="entry name" value="cupin_PMI_typeII_C"/>
    <property type="match status" value="1"/>
</dbReference>
<dbReference type="InterPro" id="IPR014710">
    <property type="entry name" value="RmlC-like_jellyroll"/>
</dbReference>
<dbReference type="RefSeq" id="WP_151665895.1">
    <property type="nucleotide sequence ID" value="NZ_WBVO01000001.1"/>
</dbReference>
<dbReference type="OrthoDB" id="9806359at2"/>
<dbReference type="InterPro" id="IPR001538">
    <property type="entry name" value="Man6P_isomerase-2_C"/>
</dbReference>
<keyword evidence="3" id="KW-1185">Reference proteome</keyword>
<reference evidence="2 3" key="1">
    <citation type="submission" date="2019-09" db="EMBL/GenBank/DDBJ databases">
        <title>Genomes of family Cryomorphaceae.</title>
        <authorList>
            <person name="Bowman J.P."/>
        </authorList>
    </citation>
    <scope>NUCLEOTIDE SEQUENCE [LARGE SCALE GENOMIC DNA]</scope>
    <source>
        <strain evidence="2 3">LMG 25704</strain>
    </source>
</reference>
<dbReference type="SUPFAM" id="SSF51182">
    <property type="entry name" value="RmlC-like cupins"/>
    <property type="match status" value="1"/>
</dbReference>
<dbReference type="Gene3D" id="2.60.120.10">
    <property type="entry name" value="Jelly Rolls"/>
    <property type="match status" value="1"/>
</dbReference>
<dbReference type="GO" id="GO:0004475">
    <property type="term" value="F:mannose-1-phosphate guanylyltransferase (GTP) activity"/>
    <property type="evidence" value="ECO:0007669"/>
    <property type="project" value="TreeGrafter"/>
</dbReference>
<proteinExistence type="predicted"/>
<dbReference type="GO" id="GO:0009298">
    <property type="term" value="P:GDP-mannose biosynthetic process"/>
    <property type="evidence" value="ECO:0007669"/>
    <property type="project" value="TreeGrafter"/>
</dbReference>
<dbReference type="EMBL" id="WBVO01000001">
    <property type="protein sequence ID" value="KAB2814314.1"/>
    <property type="molecule type" value="Genomic_DNA"/>
</dbReference>